<sequence>MEMIAAVLVMLVVLVQNAISGYIEQVEISGCESCRLMLTCRKLDSIIAILDVDFEMKEPIIDTGVIPHHQPMFPPDHPLDALNKRCSGVNHCSFILREDSPGSESWGPGNVTIKYACATQDRIQRYCNSEIILDEAMTSGLLHNPGYPRFYAGQRRCSWKITARPHQKILLRILDLALFDTKVSLMEDCKDILEIKDSNQIIYSTCEQEHPPSEVLSGGDSVEVILKSRQEINARRGVLIYFKAFGCHLPSPPEEGYLVSRNDSFATYTCCRGLVFPDTQAKTRTIRCLGTVWNISLPLLGCEAPQPHDSIYLQKPAVVVTKEMSSELIAPILIILVLFAVNGVIIFYIHKAKKKNAIEVRDEELGTFTENKG</sequence>
<dbReference type="PANTHER" id="PTHR24251">
    <property type="entry name" value="OVOCHYMASE-RELATED"/>
    <property type="match status" value="1"/>
</dbReference>
<evidence type="ECO:0000256" key="3">
    <source>
        <dbReference type="PROSITE-ProRule" id="PRU00059"/>
    </source>
</evidence>
<protein>
    <recommendedName>
        <fullName evidence="6">CUB domain-containing protein</fullName>
    </recommendedName>
</protein>
<dbReference type="OrthoDB" id="6431754at2759"/>
<dbReference type="Gene3D" id="2.60.120.290">
    <property type="entry name" value="Spermadhesin, CUB domain"/>
    <property type="match status" value="1"/>
</dbReference>
<dbReference type="SMART" id="SM00042">
    <property type="entry name" value="CUB"/>
    <property type="match status" value="1"/>
</dbReference>
<dbReference type="SUPFAM" id="SSF49854">
    <property type="entry name" value="Spermadhesin, CUB domain"/>
    <property type="match status" value="1"/>
</dbReference>
<accession>A0A834HZX8</accession>
<evidence type="ECO:0000256" key="5">
    <source>
        <dbReference type="SAM" id="SignalP"/>
    </source>
</evidence>
<comment type="caution">
    <text evidence="7">The sequence shown here is derived from an EMBL/GenBank/DDBJ whole genome shotgun (WGS) entry which is preliminary data.</text>
</comment>
<feature type="signal peptide" evidence="5">
    <location>
        <begin position="1"/>
        <end position="20"/>
    </location>
</feature>
<evidence type="ECO:0000256" key="2">
    <source>
        <dbReference type="ARBA" id="ARBA00023157"/>
    </source>
</evidence>
<keyword evidence="8" id="KW-1185">Reference proteome</keyword>
<keyword evidence="4" id="KW-0472">Membrane</keyword>
<keyword evidence="5" id="KW-0732">Signal</keyword>
<dbReference type="Proteomes" id="UP000625711">
    <property type="component" value="Unassembled WGS sequence"/>
</dbReference>
<dbReference type="AlphaFoldDB" id="A0A834HZX8"/>
<dbReference type="InterPro" id="IPR035914">
    <property type="entry name" value="Sperma_CUB_dom_sf"/>
</dbReference>
<keyword evidence="1" id="KW-0677">Repeat</keyword>
<keyword evidence="2" id="KW-1015">Disulfide bond</keyword>
<feature type="chain" id="PRO_5032418766" description="CUB domain-containing protein" evidence="5">
    <location>
        <begin position="21"/>
        <end position="373"/>
    </location>
</feature>
<dbReference type="CDD" id="cd00041">
    <property type="entry name" value="CUB"/>
    <property type="match status" value="1"/>
</dbReference>
<proteinExistence type="predicted"/>
<organism evidence="7 8">
    <name type="scientific">Rhynchophorus ferrugineus</name>
    <name type="common">Red palm weevil</name>
    <name type="synonym">Curculio ferrugineus</name>
    <dbReference type="NCBI Taxonomy" id="354439"/>
    <lineage>
        <taxon>Eukaryota</taxon>
        <taxon>Metazoa</taxon>
        <taxon>Ecdysozoa</taxon>
        <taxon>Arthropoda</taxon>
        <taxon>Hexapoda</taxon>
        <taxon>Insecta</taxon>
        <taxon>Pterygota</taxon>
        <taxon>Neoptera</taxon>
        <taxon>Endopterygota</taxon>
        <taxon>Coleoptera</taxon>
        <taxon>Polyphaga</taxon>
        <taxon>Cucujiformia</taxon>
        <taxon>Curculionidae</taxon>
        <taxon>Dryophthorinae</taxon>
        <taxon>Rhynchophorus</taxon>
    </lineage>
</organism>
<name>A0A834HZX8_RHYFE</name>
<keyword evidence="4" id="KW-1133">Transmembrane helix</keyword>
<dbReference type="Pfam" id="PF00431">
    <property type="entry name" value="CUB"/>
    <property type="match status" value="1"/>
</dbReference>
<evidence type="ECO:0000256" key="1">
    <source>
        <dbReference type="ARBA" id="ARBA00022737"/>
    </source>
</evidence>
<evidence type="ECO:0000259" key="6">
    <source>
        <dbReference type="PROSITE" id="PS01180"/>
    </source>
</evidence>
<dbReference type="PROSITE" id="PS01180">
    <property type="entry name" value="CUB"/>
    <property type="match status" value="1"/>
</dbReference>
<keyword evidence="4" id="KW-0812">Transmembrane</keyword>
<evidence type="ECO:0000313" key="7">
    <source>
        <dbReference type="EMBL" id="KAF7269962.1"/>
    </source>
</evidence>
<reference evidence="7" key="1">
    <citation type="submission" date="2020-08" db="EMBL/GenBank/DDBJ databases">
        <title>Genome sequencing and assembly of the red palm weevil Rhynchophorus ferrugineus.</title>
        <authorList>
            <person name="Dias G.B."/>
            <person name="Bergman C.M."/>
            <person name="Manee M."/>
        </authorList>
    </citation>
    <scope>NUCLEOTIDE SEQUENCE</scope>
    <source>
        <strain evidence="7">AA-2017</strain>
        <tissue evidence="7">Whole larva</tissue>
    </source>
</reference>
<evidence type="ECO:0000256" key="4">
    <source>
        <dbReference type="SAM" id="Phobius"/>
    </source>
</evidence>
<evidence type="ECO:0000313" key="8">
    <source>
        <dbReference type="Proteomes" id="UP000625711"/>
    </source>
</evidence>
<feature type="domain" description="CUB" evidence="6">
    <location>
        <begin position="127"/>
        <end position="245"/>
    </location>
</feature>
<comment type="caution">
    <text evidence="3">Lacks conserved residue(s) required for the propagation of feature annotation.</text>
</comment>
<feature type="transmembrane region" description="Helical" evidence="4">
    <location>
        <begin position="328"/>
        <end position="349"/>
    </location>
</feature>
<dbReference type="EMBL" id="JAACXV010014155">
    <property type="protein sequence ID" value="KAF7269962.1"/>
    <property type="molecule type" value="Genomic_DNA"/>
</dbReference>
<gene>
    <name evidence="7" type="ORF">GWI33_017050</name>
</gene>
<dbReference type="InterPro" id="IPR000859">
    <property type="entry name" value="CUB_dom"/>
</dbReference>